<dbReference type="PRINTS" id="PR00598">
    <property type="entry name" value="HTHMARR"/>
</dbReference>
<dbReference type="Pfam" id="PF01047">
    <property type="entry name" value="MarR"/>
    <property type="match status" value="1"/>
</dbReference>
<evidence type="ECO:0000313" key="6">
    <source>
        <dbReference type="Proteomes" id="UP001281656"/>
    </source>
</evidence>
<comment type="caution">
    <text evidence="5">The sequence shown here is derived from an EMBL/GenBank/DDBJ whole genome shotgun (WGS) entry which is preliminary data.</text>
</comment>
<dbReference type="RefSeq" id="WP_318798500.1">
    <property type="nucleotide sequence ID" value="NZ_JARUJP010000016.1"/>
</dbReference>
<dbReference type="InterPro" id="IPR011991">
    <property type="entry name" value="ArsR-like_HTH"/>
</dbReference>
<dbReference type="InterPro" id="IPR036390">
    <property type="entry name" value="WH_DNA-bd_sf"/>
</dbReference>
<dbReference type="PANTHER" id="PTHR42756:SF1">
    <property type="entry name" value="TRANSCRIPTIONAL REPRESSOR OF EMRAB OPERON"/>
    <property type="match status" value="1"/>
</dbReference>
<keyword evidence="6" id="KW-1185">Reference proteome</keyword>
<dbReference type="Proteomes" id="UP001281656">
    <property type="component" value="Unassembled WGS sequence"/>
</dbReference>
<dbReference type="EMBL" id="JARUJP010000016">
    <property type="protein sequence ID" value="MDW8802156.1"/>
    <property type="molecule type" value="Genomic_DNA"/>
</dbReference>
<dbReference type="SUPFAM" id="SSF46785">
    <property type="entry name" value="Winged helix' DNA-binding domain"/>
    <property type="match status" value="1"/>
</dbReference>
<proteinExistence type="predicted"/>
<evidence type="ECO:0000313" key="5">
    <source>
        <dbReference type="EMBL" id="MDW8802156.1"/>
    </source>
</evidence>
<dbReference type="PANTHER" id="PTHR42756">
    <property type="entry name" value="TRANSCRIPTIONAL REGULATOR, MARR"/>
    <property type="match status" value="1"/>
</dbReference>
<dbReference type="InterPro" id="IPR036388">
    <property type="entry name" value="WH-like_DNA-bd_sf"/>
</dbReference>
<keyword evidence="1" id="KW-0805">Transcription regulation</keyword>
<evidence type="ECO:0000256" key="2">
    <source>
        <dbReference type="ARBA" id="ARBA00023125"/>
    </source>
</evidence>
<dbReference type="SMART" id="SM00347">
    <property type="entry name" value="HTH_MARR"/>
    <property type="match status" value="1"/>
</dbReference>
<keyword evidence="2" id="KW-0238">DNA-binding</keyword>
<dbReference type="PROSITE" id="PS50995">
    <property type="entry name" value="HTH_MARR_2"/>
    <property type="match status" value="1"/>
</dbReference>
<evidence type="ECO:0000259" key="4">
    <source>
        <dbReference type="PROSITE" id="PS50995"/>
    </source>
</evidence>
<feature type="domain" description="HTH marR-type" evidence="4">
    <location>
        <begin position="6"/>
        <end position="138"/>
    </location>
</feature>
<evidence type="ECO:0000256" key="3">
    <source>
        <dbReference type="ARBA" id="ARBA00023163"/>
    </source>
</evidence>
<dbReference type="CDD" id="cd00090">
    <property type="entry name" value="HTH_ARSR"/>
    <property type="match status" value="1"/>
</dbReference>
<keyword evidence="3" id="KW-0804">Transcription</keyword>
<organism evidence="5 6">
    <name type="scientific">Clostridium tanneri</name>
    <dbReference type="NCBI Taxonomy" id="3037988"/>
    <lineage>
        <taxon>Bacteria</taxon>
        <taxon>Bacillati</taxon>
        <taxon>Bacillota</taxon>
        <taxon>Clostridia</taxon>
        <taxon>Eubacteriales</taxon>
        <taxon>Clostridiaceae</taxon>
        <taxon>Clostridium</taxon>
    </lineage>
</organism>
<evidence type="ECO:0000256" key="1">
    <source>
        <dbReference type="ARBA" id="ARBA00023015"/>
    </source>
</evidence>
<dbReference type="Gene3D" id="1.10.10.10">
    <property type="entry name" value="Winged helix-like DNA-binding domain superfamily/Winged helix DNA-binding domain"/>
    <property type="match status" value="1"/>
</dbReference>
<dbReference type="InterPro" id="IPR000835">
    <property type="entry name" value="HTH_MarR-typ"/>
</dbReference>
<accession>A0ABU4JVL4</accession>
<sequence length="147" mass="17453">MDFHERDSLYMIFLEIIKLHYHRTHLLLDKVGVYPGQPPMLYALHRKNGQSQRELAEKLKIKPATITVMLSRMEKAGLVERKQDPDDQRISRVYLTDQGQEVWREVSEVVKIINNDCFNNFTSEEQILLRRLLMQVRDNLNKVCDEK</sequence>
<gene>
    <name evidence="5" type="ORF">P8V03_13455</name>
</gene>
<name>A0ABU4JVL4_9CLOT</name>
<reference evidence="5 6" key="1">
    <citation type="submission" date="2023-04" db="EMBL/GenBank/DDBJ databases">
        <title>Clostridium tannerae sp. nov., isolated from the fecal material of an alpaca.</title>
        <authorList>
            <person name="Miller S."/>
            <person name="Hendry M."/>
            <person name="King J."/>
            <person name="Sankaranarayanan K."/>
            <person name="Lawson P.A."/>
        </authorList>
    </citation>
    <scope>NUCLEOTIDE SEQUENCE [LARGE SCALE GENOMIC DNA]</scope>
    <source>
        <strain evidence="5 6">A1-XYC3</strain>
    </source>
</reference>
<protein>
    <submittedName>
        <fullName evidence="5">MarR family transcriptional regulator</fullName>
    </submittedName>
</protein>